<feature type="transmembrane region" description="Helical" evidence="1">
    <location>
        <begin position="50"/>
        <end position="71"/>
    </location>
</feature>
<evidence type="ECO:0000256" key="1">
    <source>
        <dbReference type="SAM" id="Phobius"/>
    </source>
</evidence>
<name>A0ABW1B5U9_9ACTN</name>
<accession>A0ABW1B5U9</accession>
<sequence length="116" mass="12077">MDAVADVARRRSWPGSRLTILADGDPAAYLRAQRTAHMDRMRELTAVQTALPSLLVAGAGGVGLAFTYAVAMGGGSVLPYGALLVPVVVFGACVPAAATSLPLLRRSVRPAELRYA</sequence>
<keyword evidence="1" id="KW-0812">Transmembrane</keyword>
<dbReference type="Proteomes" id="UP001596112">
    <property type="component" value="Unassembled WGS sequence"/>
</dbReference>
<dbReference type="RefSeq" id="WP_380966199.1">
    <property type="nucleotide sequence ID" value="NZ_JAQOSL010000021.1"/>
</dbReference>
<keyword evidence="1" id="KW-0472">Membrane</keyword>
<proteinExistence type="predicted"/>
<protein>
    <recommendedName>
        <fullName evidence="4">ABC transporter permease</fullName>
    </recommendedName>
</protein>
<feature type="transmembrane region" description="Helical" evidence="1">
    <location>
        <begin position="83"/>
        <end position="104"/>
    </location>
</feature>
<organism evidence="2 3">
    <name type="scientific">Streptomyces heilongjiangensis</name>
    <dbReference type="NCBI Taxonomy" id="945052"/>
    <lineage>
        <taxon>Bacteria</taxon>
        <taxon>Bacillati</taxon>
        <taxon>Actinomycetota</taxon>
        <taxon>Actinomycetes</taxon>
        <taxon>Kitasatosporales</taxon>
        <taxon>Streptomycetaceae</taxon>
        <taxon>Streptomyces</taxon>
    </lineage>
</organism>
<evidence type="ECO:0000313" key="3">
    <source>
        <dbReference type="Proteomes" id="UP001596112"/>
    </source>
</evidence>
<keyword evidence="1" id="KW-1133">Transmembrane helix</keyword>
<dbReference type="EMBL" id="JBHSNZ010000007">
    <property type="protein sequence ID" value="MFC5808294.1"/>
    <property type="molecule type" value="Genomic_DNA"/>
</dbReference>
<reference evidence="3" key="1">
    <citation type="journal article" date="2019" name="Int. J. Syst. Evol. Microbiol.">
        <title>The Global Catalogue of Microorganisms (GCM) 10K type strain sequencing project: providing services to taxonomists for standard genome sequencing and annotation.</title>
        <authorList>
            <consortium name="The Broad Institute Genomics Platform"/>
            <consortium name="The Broad Institute Genome Sequencing Center for Infectious Disease"/>
            <person name="Wu L."/>
            <person name="Ma J."/>
        </authorList>
    </citation>
    <scope>NUCLEOTIDE SEQUENCE [LARGE SCALE GENOMIC DNA]</scope>
    <source>
        <strain evidence="3">JCM 9918</strain>
    </source>
</reference>
<keyword evidence="3" id="KW-1185">Reference proteome</keyword>
<gene>
    <name evidence="2" type="ORF">ACFQGO_12360</name>
</gene>
<evidence type="ECO:0000313" key="2">
    <source>
        <dbReference type="EMBL" id="MFC5808294.1"/>
    </source>
</evidence>
<comment type="caution">
    <text evidence="2">The sequence shown here is derived from an EMBL/GenBank/DDBJ whole genome shotgun (WGS) entry which is preliminary data.</text>
</comment>
<evidence type="ECO:0008006" key="4">
    <source>
        <dbReference type="Google" id="ProtNLM"/>
    </source>
</evidence>